<keyword evidence="2" id="KW-1185">Reference proteome</keyword>
<name>A0A845L0U9_9FIRM</name>
<dbReference type="Gene3D" id="1.25.40.10">
    <property type="entry name" value="Tetratricopeptide repeat domain"/>
    <property type="match status" value="1"/>
</dbReference>
<gene>
    <name evidence="1" type="ORF">GTO91_10300</name>
</gene>
<dbReference type="SUPFAM" id="SSF48452">
    <property type="entry name" value="TPR-like"/>
    <property type="match status" value="1"/>
</dbReference>
<dbReference type="AlphaFoldDB" id="A0A845L0U9"/>
<comment type="caution">
    <text evidence="1">The sequence shown here is derived from an EMBL/GenBank/DDBJ whole genome shotgun (WGS) entry which is preliminary data.</text>
</comment>
<dbReference type="EMBL" id="WXEY01000009">
    <property type="protein sequence ID" value="MZP30097.1"/>
    <property type="molecule type" value="Genomic_DNA"/>
</dbReference>
<dbReference type="Proteomes" id="UP000463470">
    <property type="component" value="Unassembled WGS sequence"/>
</dbReference>
<reference evidence="1 2" key="1">
    <citation type="submission" date="2020-01" db="EMBL/GenBank/DDBJ databases">
        <title>Whole-genome sequence of Heliobacterium undosum DSM 13378.</title>
        <authorList>
            <person name="Kyndt J.A."/>
            <person name="Meyer T.E."/>
        </authorList>
    </citation>
    <scope>NUCLEOTIDE SEQUENCE [LARGE SCALE GENOMIC DNA]</scope>
    <source>
        <strain evidence="1 2">DSM 13378</strain>
    </source>
</reference>
<sequence length="408" mass="45892">MIKPAAEKAGLICVRADEIRHSGIIDCPMYEHLLNADVVIADLSTLNANAFYELGVRHALKPYTTIAIGEREMKYPFDLNHTAILPYEHLGTDIGYDEAVRLQEELNGTILAVLNNPRIDSPVYTFLTELQPPSLTATTAQVDPALSEQGQSETETLHNLIEAARAAARQANEEENQAFTMAAVEEVAEAERAKAQNDFLTAKRLLKQALQIDANNAYLLQQLALVTYKSKYPNPVASLREALQVLEPLKPDRTTDPETLGLSGAIYKRLWENLRDPSDLERAIEYYEKGYVIKKDYYNGINYAFLLDLRGSLNKPPLSVADHVRATEVRRKVADLCERLIKDDNLNQRSDKYWVVATCAEAMFGLGNMVGYEQAIQLADRIAEAEWQRVTTKLQIGKLRDILRMTQL</sequence>
<protein>
    <submittedName>
        <fullName evidence="1">DUF4071 domain-containing protein</fullName>
    </submittedName>
</protein>
<evidence type="ECO:0000313" key="2">
    <source>
        <dbReference type="Proteomes" id="UP000463470"/>
    </source>
</evidence>
<dbReference type="Pfam" id="PF20308">
    <property type="entry name" value="TPR-S"/>
    <property type="match status" value="1"/>
</dbReference>
<evidence type="ECO:0000313" key="1">
    <source>
        <dbReference type="EMBL" id="MZP30097.1"/>
    </source>
</evidence>
<dbReference type="InterPro" id="IPR046880">
    <property type="entry name" value="TPR-S"/>
</dbReference>
<dbReference type="InterPro" id="IPR011990">
    <property type="entry name" value="TPR-like_helical_dom_sf"/>
</dbReference>
<proteinExistence type="predicted"/>
<accession>A0A845L0U9</accession>
<organism evidence="1 2">
    <name type="scientific">Heliomicrobium undosum</name>
    <dbReference type="NCBI Taxonomy" id="121734"/>
    <lineage>
        <taxon>Bacteria</taxon>
        <taxon>Bacillati</taxon>
        <taxon>Bacillota</taxon>
        <taxon>Clostridia</taxon>
        <taxon>Eubacteriales</taxon>
        <taxon>Heliobacteriaceae</taxon>
        <taxon>Heliomicrobium</taxon>
    </lineage>
</organism>
<dbReference type="OrthoDB" id="9815193at2"/>